<protein>
    <submittedName>
        <fullName evidence="1">Uncharacterized protein</fullName>
    </submittedName>
</protein>
<organism evidence="1 2">
    <name type="scientific">Helicobacter cetorum (strain ATCC BAA-540 / CCUG 52418 / MIT 99-5656)</name>
    <dbReference type="NCBI Taxonomy" id="1163745"/>
    <lineage>
        <taxon>Bacteria</taxon>
        <taxon>Pseudomonadati</taxon>
        <taxon>Campylobacterota</taxon>
        <taxon>Epsilonproteobacteria</taxon>
        <taxon>Campylobacterales</taxon>
        <taxon>Helicobacteraceae</taxon>
        <taxon>Helicobacter</taxon>
    </lineage>
</organism>
<name>I0ERE3_HELCM</name>
<dbReference type="KEGG" id="hcm:HCD_02460"/>
<dbReference type="Proteomes" id="UP000005013">
    <property type="component" value="Chromosome"/>
</dbReference>
<dbReference type="PATRIC" id="fig|1163745.3.peg.520"/>
<gene>
    <name evidence="1" type="ordered locus">HCD_02460</name>
</gene>
<dbReference type="EMBL" id="CP003481">
    <property type="protein sequence ID" value="AFI05512.1"/>
    <property type="molecule type" value="Genomic_DNA"/>
</dbReference>
<proteinExistence type="predicted"/>
<reference evidence="1 2" key="1">
    <citation type="journal article" date="2013" name="PLoS ONE">
        <title>Sequence Divergence and Conservation in Genomes ofHelicobacter cetorum Strains from a Dolphin and a Whale.</title>
        <authorList>
            <person name="Kersulyte D."/>
            <person name="Rossi M."/>
            <person name="Berg D.E."/>
        </authorList>
    </citation>
    <scope>NUCLEOTIDE SEQUENCE [LARGE SCALE GENOMIC DNA]</scope>
    <source>
        <strain evidence="1 2">MIT 99-5656</strain>
    </source>
</reference>
<evidence type="ECO:0000313" key="1">
    <source>
        <dbReference type="EMBL" id="AFI05512.1"/>
    </source>
</evidence>
<keyword evidence="2" id="KW-1185">Reference proteome</keyword>
<dbReference type="RefSeq" id="WP_014659031.1">
    <property type="nucleotide sequence ID" value="NC_017735.1"/>
</dbReference>
<sequence>MKCLKLKTQTSHHHKNKNFFVLLVMSQTLIPFAFSLPFNPSQKELIRQEKDKTLRTKLRVSKDYVKSEIKNADIIHSFIGSGW</sequence>
<evidence type="ECO:0000313" key="2">
    <source>
        <dbReference type="Proteomes" id="UP000005013"/>
    </source>
</evidence>
<accession>I0ERE3</accession>
<dbReference type="STRING" id="1163745.HCD_02460"/>
<dbReference type="AlphaFoldDB" id="I0ERE3"/>
<dbReference type="HOGENOM" id="CLU_2537910_0_0_7"/>